<reference evidence="1" key="1">
    <citation type="submission" date="2015-07" db="EMBL/GenBank/DDBJ databases">
        <title>Adaptation to a free-living lifestyle via gene acquisitions in the diplomonad Trepomonas sp. PC1.</title>
        <authorList>
            <person name="Xu F."/>
            <person name="Jerlstrom-Hultqvist J."/>
            <person name="Kolisko M."/>
            <person name="Simpson A.G.B."/>
            <person name="Roger A.J."/>
            <person name="Svard S.G."/>
            <person name="Andersson J.O."/>
        </authorList>
    </citation>
    <scope>NUCLEOTIDE SEQUENCE</scope>
    <source>
        <strain evidence="1">PC1</strain>
    </source>
</reference>
<dbReference type="InterPro" id="IPR026906">
    <property type="entry name" value="LRR_5"/>
</dbReference>
<feature type="non-terminal residue" evidence="1">
    <location>
        <position position="1"/>
    </location>
</feature>
<gene>
    <name evidence="1" type="ORF">TPC1_10580</name>
</gene>
<dbReference type="InterPro" id="IPR032675">
    <property type="entry name" value="LRR_dom_sf"/>
</dbReference>
<name>A0A146KHN2_9EUKA</name>
<sequence>FPNLLVVGQSCFNGSTIRSIIAPNCQIIENCAFYECNCLFEVVANDLLLIGYQAFSQCNIEQFYCPKIEEVGDYAFSHSPIRKADFGSCKDISESVFDFCQKV</sequence>
<dbReference type="Gene3D" id="3.80.10.10">
    <property type="entry name" value="Ribonuclease Inhibitor"/>
    <property type="match status" value="1"/>
</dbReference>
<accession>A0A146KHN2</accession>
<dbReference type="EMBL" id="GDID01000433">
    <property type="protein sequence ID" value="JAP96173.1"/>
    <property type="molecule type" value="Transcribed_RNA"/>
</dbReference>
<proteinExistence type="predicted"/>
<evidence type="ECO:0000313" key="1">
    <source>
        <dbReference type="EMBL" id="JAP96173.1"/>
    </source>
</evidence>
<feature type="non-terminal residue" evidence="1">
    <location>
        <position position="103"/>
    </location>
</feature>
<organism evidence="1">
    <name type="scientific">Trepomonas sp. PC1</name>
    <dbReference type="NCBI Taxonomy" id="1076344"/>
    <lineage>
        <taxon>Eukaryota</taxon>
        <taxon>Metamonada</taxon>
        <taxon>Diplomonadida</taxon>
        <taxon>Hexamitidae</taxon>
        <taxon>Hexamitinae</taxon>
        <taxon>Trepomonas</taxon>
    </lineage>
</organism>
<dbReference type="Pfam" id="PF13306">
    <property type="entry name" value="LRR_5"/>
    <property type="match status" value="1"/>
</dbReference>
<protein>
    <submittedName>
        <fullName evidence="1">Leucine rich repeats-containing protein</fullName>
    </submittedName>
</protein>
<dbReference type="AlphaFoldDB" id="A0A146KHN2"/>